<evidence type="ECO:0000256" key="5">
    <source>
        <dbReference type="HAMAP-Rule" id="MF_00527"/>
    </source>
</evidence>
<dbReference type="PANTHER" id="PTHR10429:SF0">
    <property type="entry name" value="DNA-3-METHYLADENINE GLYCOSYLASE"/>
    <property type="match status" value="1"/>
</dbReference>
<evidence type="ECO:0000256" key="2">
    <source>
        <dbReference type="ARBA" id="ARBA00022763"/>
    </source>
</evidence>
<proteinExistence type="inferred from homology"/>
<keyword evidence="7" id="KW-1185">Reference proteome</keyword>
<dbReference type="Proteomes" id="UP000558284">
    <property type="component" value="Unassembled WGS sequence"/>
</dbReference>
<evidence type="ECO:0000313" key="6">
    <source>
        <dbReference type="EMBL" id="MBA1142842.1"/>
    </source>
</evidence>
<gene>
    <name evidence="6" type="ORF">H0241_21710</name>
</gene>
<dbReference type="NCBIfam" id="NF002003">
    <property type="entry name" value="PRK00802.1-3"/>
    <property type="match status" value="1"/>
</dbReference>
<dbReference type="GO" id="GO:0003677">
    <property type="term" value="F:DNA binding"/>
    <property type="evidence" value="ECO:0007669"/>
    <property type="project" value="InterPro"/>
</dbReference>
<dbReference type="AlphaFoldDB" id="A0A838B9L8"/>
<dbReference type="NCBIfam" id="TIGR00567">
    <property type="entry name" value="3mg"/>
    <property type="match status" value="1"/>
</dbReference>
<keyword evidence="3 5" id="KW-0378">Hydrolase</keyword>
<dbReference type="RefSeq" id="WP_181059886.1">
    <property type="nucleotide sequence ID" value="NZ_JACDTY010000011.1"/>
</dbReference>
<evidence type="ECO:0000256" key="3">
    <source>
        <dbReference type="ARBA" id="ARBA00022801"/>
    </source>
</evidence>
<comment type="similarity">
    <text evidence="1 5">Belongs to the DNA glycosylase MPG family.</text>
</comment>
<protein>
    <recommendedName>
        <fullName evidence="5">Putative 3-methyladenine DNA glycosylase</fullName>
        <ecNumber evidence="5">3.2.2.-</ecNumber>
    </recommendedName>
</protein>
<dbReference type="InterPro" id="IPR036995">
    <property type="entry name" value="MPG_sf"/>
</dbReference>
<dbReference type="EMBL" id="JACDTY010000011">
    <property type="protein sequence ID" value="MBA1142842.1"/>
    <property type="molecule type" value="Genomic_DNA"/>
</dbReference>
<dbReference type="GO" id="GO:0006284">
    <property type="term" value="P:base-excision repair"/>
    <property type="evidence" value="ECO:0007669"/>
    <property type="project" value="InterPro"/>
</dbReference>
<dbReference type="Gene3D" id="3.10.300.10">
    <property type="entry name" value="Methylpurine-DNA glycosylase (MPG)"/>
    <property type="match status" value="1"/>
</dbReference>
<evidence type="ECO:0000256" key="1">
    <source>
        <dbReference type="ARBA" id="ARBA00009232"/>
    </source>
</evidence>
<comment type="caution">
    <text evidence="6">The sequence shown here is derived from an EMBL/GenBank/DDBJ whole genome shotgun (WGS) entry which is preliminary data.</text>
</comment>
<evidence type="ECO:0000313" key="7">
    <source>
        <dbReference type="Proteomes" id="UP000558284"/>
    </source>
</evidence>
<sequence length="204" mass="22320">MSSNRADIYHPLDRADLPEDTADLARYLIGRLVVRELPEGVVSGRIVETEAYVVGDAAGHGYRGMTPRNRSLFLEAGHAYVYRAYGVSWMLNVSSEGPGTGTGVLIRALEPLEGIVIMRLNRGVERLRDLARGPGRLAQALRIDRSLDGLDLCRQGPLWLATDEHQAGAIGQGIRIGIAKDADRTLRFYVRGCPFVSGPRSLNP</sequence>
<dbReference type="SUPFAM" id="SSF50486">
    <property type="entry name" value="FMT C-terminal domain-like"/>
    <property type="match status" value="1"/>
</dbReference>
<organism evidence="6 7">
    <name type="scientific">Mesorhizobium neociceri</name>
    <dbReference type="NCBI Taxonomy" id="1307853"/>
    <lineage>
        <taxon>Bacteria</taxon>
        <taxon>Pseudomonadati</taxon>
        <taxon>Pseudomonadota</taxon>
        <taxon>Alphaproteobacteria</taxon>
        <taxon>Hyphomicrobiales</taxon>
        <taxon>Phyllobacteriaceae</taxon>
        <taxon>Mesorhizobium</taxon>
    </lineage>
</organism>
<reference evidence="6 7" key="1">
    <citation type="submission" date="2020-07" db="EMBL/GenBank/DDBJ databases">
        <title>Definition of the novel symbiovar canariense within Mesorhizobium novociceri, a new species of genus Mesorhizobium nodulating Cicer canariense in the Caldera de Taburiente National Park (La Palma, Canary Islands).</title>
        <authorList>
            <person name="Leon-Barrios M."/>
            <person name="Perez-Yepez J."/>
            <person name="Flores-Felix J.D."/>
            <person name="Ramirez-Baena M.H."/>
            <person name="Pulido-Suarez L."/>
            <person name="Igual J.M."/>
            <person name="Velazquez E."/>
            <person name="Peix A."/>
        </authorList>
    </citation>
    <scope>NUCLEOTIDE SEQUENCE [LARGE SCALE GENOMIC DNA]</scope>
    <source>
        <strain evidence="6 7">CCANP35</strain>
    </source>
</reference>
<keyword evidence="4 5" id="KW-0234">DNA repair</keyword>
<dbReference type="InterPro" id="IPR011034">
    <property type="entry name" value="Formyl_transferase-like_C_sf"/>
</dbReference>
<dbReference type="Pfam" id="PF02245">
    <property type="entry name" value="Pur_DNA_glyco"/>
    <property type="match status" value="1"/>
</dbReference>
<dbReference type="HAMAP" id="MF_00527">
    <property type="entry name" value="3MGH"/>
    <property type="match status" value="1"/>
</dbReference>
<dbReference type="CDD" id="cd00540">
    <property type="entry name" value="AAG"/>
    <property type="match status" value="1"/>
</dbReference>
<keyword evidence="2 5" id="KW-0227">DNA damage</keyword>
<dbReference type="PANTHER" id="PTHR10429">
    <property type="entry name" value="DNA-3-METHYLADENINE GLYCOSYLASE"/>
    <property type="match status" value="1"/>
</dbReference>
<dbReference type="FunFam" id="3.10.300.10:FF:000001">
    <property type="entry name" value="Putative 3-methyladenine DNA glycosylase"/>
    <property type="match status" value="1"/>
</dbReference>
<keyword evidence="6" id="KW-0326">Glycosidase</keyword>
<dbReference type="GO" id="GO:0003905">
    <property type="term" value="F:alkylbase DNA N-glycosylase activity"/>
    <property type="evidence" value="ECO:0007669"/>
    <property type="project" value="InterPro"/>
</dbReference>
<dbReference type="InterPro" id="IPR003180">
    <property type="entry name" value="MPG"/>
</dbReference>
<name>A0A838B9L8_9HYPH</name>
<dbReference type="EC" id="3.2.2.-" evidence="5"/>
<accession>A0A838B9L8</accession>
<evidence type="ECO:0000256" key="4">
    <source>
        <dbReference type="ARBA" id="ARBA00023204"/>
    </source>
</evidence>